<dbReference type="AlphaFoldDB" id="A0A4Y2W3N7"/>
<dbReference type="EMBL" id="BGPR01055758">
    <property type="protein sequence ID" value="GBO32303.1"/>
    <property type="molecule type" value="Genomic_DNA"/>
</dbReference>
<protein>
    <submittedName>
        <fullName evidence="1">Uncharacterized protein</fullName>
    </submittedName>
</protein>
<sequence length="36" mass="4115">NVGESLSYVKICGSSESSKIRVEEEYQTILVFRLLH</sequence>
<evidence type="ECO:0000313" key="1">
    <source>
        <dbReference type="EMBL" id="GBO32303.1"/>
    </source>
</evidence>
<proteinExistence type="predicted"/>
<gene>
    <name evidence="1" type="ORF">AVEN_175180_1</name>
</gene>
<comment type="caution">
    <text evidence="1">The sequence shown here is derived from an EMBL/GenBank/DDBJ whole genome shotgun (WGS) entry which is preliminary data.</text>
</comment>
<reference evidence="1 2" key="1">
    <citation type="journal article" date="2019" name="Sci. Rep.">
        <title>Orb-weaving spider Araneus ventricosus genome elucidates the spidroin gene catalogue.</title>
        <authorList>
            <person name="Kono N."/>
            <person name="Nakamura H."/>
            <person name="Ohtoshi R."/>
            <person name="Moran D.A.P."/>
            <person name="Shinohara A."/>
            <person name="Yoshida Y."/>
            <person name="Fujiwara M."/>
            <person name="Mori M."/>
            <person name="Tomita M."/>
            <person name="Arakawa K."/>
        </authorList>
    </citation>
    <scope>NUCLEOTIDE SEQUENCE [LARGE SCALE GENOMIC DNA]</scope>
</reference>
<organism evidence="1 2">
    <name type="scientific">Araneus ventricosus</name>
    <name type="common">Orbweaver spider</name>
    <name type="synonym">Epeira ventricosa</name>
    <dbReference type="NCBI Taxonomy" id="182803"/>
    <lineage>
        <taxon>Eukaryota</taxon>
        <taxon>Metazoa</taxon>
        <taxon>Ecdysozoa</taxon>
        <taxon>Arthropoda</taxon>
        <taxon>Chelicerata</taxon>
        <taxon>Arachnida</taxon>
        <taxon>Araneae</taxon>
        <taxon>Araneomorphae</taxon>
        <taxon>Entelegynae</taxon>
        <taxon>Araneoidea</taxon>
        <taxon>Araneidae</taxon>
        <taxon>Araneus</taxon>
    </lineage>
</organism>
<keyword evidence="2" id="KW-1185">Reference proteome</keyword>
<accession>A0A4Y2W3N7</accession>
<dbReference type="Proteomes" id="UP000499080">
    <property type="component" value="Unassembled WGS sequence"/>
</dbReference>
<evidence type="ECO:0000313" key="2">
    <source>
        <dbReference type="Proteomes" id="UP000499080"/>
    </source>
</evidence>
<feature type="non-terminal residue" evidence="1">
    <location>
        <position position="1"/>
    </location>
</feature>
<name>A0A4Y2W3N7_ARAVE</name>